<dbReference type="SFLD" id="SFLDS00003">
    <property type="entry name" value="Haloacid_Dehalogenase"/>
    <property type="match status" value="1"/>
</dbReference>
<evidence type="ECO:0000256" key="7">
    <source>
        <dbReference type="ARBA" id="ARBA00022801"/>
    </source>
</evidence>
<dbReference type="SUPFAM" id="SSF56784">
    <property type="entry name" value="HAD-like"/>
    <property type="match status" value="1"/>
</dbReference>
<dbReference type="GO" id="GO:0046872">
    <property type="term" value="F:metal ion binding"/>
    <property type="evidence" value="ECO:0007669"/>
    <property type="project" value="UniProtKB-KW"/>
</dbReference>
<dbReference type="InterPro" id="IPR037512">
    <property type="entry name" value="PGPase_prok"/>
</dbReference>
<keyword evidence="8 10" id="KW-0460">Magnesium</keyword>
<comment type="pathway">
    <text evidence="3 10">Organic acid metabolism; glycolate biosynthesis; glycolate from 2-phosphoglycolate: step 1/1.</text>
</comment>
<evidence type="ECO:0000256" key="5">
    <source>
        <dbReference type="ARBA" id="ARBA00013078"/>
    </source>
</evidence>
<comment type="similarity">
    <text evidence="4 10">Belongs to the HAD-like hydrolase superfamily. CbbY/CbbZ/Gph/YieH family.</text>
</comment>
<comment type="cofactor">
    <cofactor evidence="2 10">
        <name>Mg(2+)</name>
        <dbReference type="ChEBI" id="CHEBI:18420"/>
    </cofactor>
</comment>
<dbReference type="SFLD" id="SFLDG01129">
    <property type="entry name" value="C1.5:_HAD__Beta-PGM__Phosphata"/>
    <property type="match status" value="1"/>
</dbReference>
<evidence type="ECO:0000256" key="1">
    <source>
        <dbReference type="ARBA" id="ARBA00000830"/>
    </source>
</evidence>
<dbReference type="EMBL" id="FQUP01000005">
    <property type="protein sequence ID" value="SHG46519.1"/>
    <property type="molecule type" value="Genomic_DNA"/>
</dbReference>
<dbReference type="AlphaFoldDB" id="A0A1M5K1Z3"/>
<evidence type="ECO:0000313" key="11">
    <source>
        <dbReference type="EMBL" id="SHG46519.1"/>
    </source>
</evidence>
<keyword evidence="12" id="KW-1185">Reference proteome</keyword>
<dbReference type="UniPathway" id="UPA00865">
    <property type="reaction ID" value="UER00834"/>
</dbReference>
<dbReference type="GO" id="GO:0005975">
    <property type="term" value="P:carbohydrate metabolic process"/>
    <property type="evidence" value="ECO:0007669"/>
    <property type="project" value="InterPro"/>
</dbReference>
<evidence type="ECO:0000256" key="4">
    <source>
        <dbReference type="ARBA" id="ARBA00006171"/>
    </source>
</evidence>
<keyword evidence="9 10" id="KW-0119">Carbohydrate metabolism</keyword>
<dbReference type="PANTHER" id="PTHR43434">
    <property type="entry name" value="PHOSPHOGLYCOLATE PHOSPHATASE"/>
    <property type="match status" value="1"/>
</dbReference>
<dbReference type="RefSeq" id="WP_073057129.1">
    <property type="nucleotide sequence ID" value="NZ_FQUP01000005.1"/>
</dbReference>
<feature type="active site" description="Nucleophile" evidence="10">
    <location>
        <position position="8"/>
    </location>
</feature>
<dbReference type="GO" id="GO:0008967">
    <property type="term" value="F:phosphoglycolate phosphatase activity"/>
    <property type="evidence" value="ECO:0007669"/>
    <property type="project" value="UniProtKB-UniRule"/>
</dbReference>
<dbReference type="OrthoDB" id="9793014at2"/>
<evidence type="ECO:0000256" key="2">
    <source>
        <dbReference type="ARBA" id="ARBA00001946"/>
    </source>
</evidence>
<evidence type="ECO:0000256" key="6">
    <source>
        <dbReference type="ARBA" id="ARBA00022723"/>
    </source>
</evidence>
<organism evidence="11 12">
    <name type="scientific">Kaistia soli DSM 19436</name>
    <dbReference type="NCBI Taxonomy" id="1122133"/>
    <lineage>
        <taxon>Bacteria</taxon>
        <taxon>Pseudomonadati</taxon>
        <taxon>Pseudomonadota</taxon>
        <taxon>Alphaproteobacteria</taxon>
        <taxon>Hyphomicrobiales</taxon>
        <taxon>Kaistiaceae</taxon>
        <taxon>Kaistia</taxon>
    </lineage>
</organism>
<gene>
    <name evidence="11" type="ORF">SAMN02745157_4262</name>
</gene>
<dbReference type="InterPro" id="IPR050155">
    <property type="entry name" value="HAD-like_hydrolase_sf"/>
</dbReference>
<evidence type="ECO:0000313" key="12">
    <source>
        <dbReference type="Proteomes" id="UP000184485"/>
    </source>
</evidence>
<dbReference type="Proteomes" id="UP000184485">
    <property type="component" value="Unassembled WGS sequence"/>
</dbReference>
<dbReference type="InterPro" id="IPR036412">
    <property type="entry name" value="HAD-like_sf"/>
</dbReference>
<evidence type="ECO:0000256" key="3">
    <source>
        <dbReference type="ARBA" id="ARBA00004818"/>
    </source>
</evidence>
<keyword evidence="7 10" id="KW-0378">Hydrolase</keyword>
<dbReference type="Gene3D" id="3.40.50.1000">
    <property type="entry name" value="HAD superfamily/HAD-like"/>
    <property type="match status" value="1"/>
</dbReference>
<name>A0A1M5K1Z3_9HYPH</name>
<dbReference type="EC" id="3.1.3.18" evidence="5 10"/>
<comment type="catalytic activity">
    <reaction evidence="1 10">
        <text>2-phosphoglycolate + H2O = glycolate + phosphate</text>
        <dbReference type="Rhea" id="RHEA:14369"/>
        <dbReference type="ChEBI" id="CHEBI:15377"/>
        <dbReference type="ChEBI" id="CHEBI:29805"/>
        <dbReference type="ChEBI" id="CHEBI:43474"/>
        <dbReference type="ChEBI" id="CHEBI:58033"/>
        <dbReference type="EC" id="3.1.3.18"/>
    </reaction>
</comment>
<dbReference type="InterPro" id="IPR023214">
    <property type="entry name" value="HAD_sf"/>
</dbReference>
<accession>A0A1M5K1Z3</accession>
<feature type="binding site" evidence="10">
    <location>
        <position position="170"/>
    </location>
    <ligand>
        <name>Mg(2+)</name>
        <dbReference type="ChEBI" id="CHEBI:18420"/>
    </ligand>
</feature>
<keyword evidence="6 10" id="KW-0479">Metal-binding</keyword>
<dbReference type="PANTHER" id="PTHR43434:SF1">
    <property type="entry name" value="PHOSPHOGLYCOLATE PHOSPHATASE"/>
    <property type="match status" value="1"/>
</dbReference>
<dbReference type="GO" id="GO:0005829">
    <property type="term" value="C:cytosol"/>
    <property type="evidence" value="ECO:0007669"/>
    <property type="project" value="TreeGrafter"/>
</dbReference>
<feature type="binding site" evidence="10">
    <location>
        <position position="8"/>
    </location>
    <ligand>
        <name>Mg(2+)</name>
        <dbReference type="ChEBI" id="CHEBI:18420"/>
    </ligand>
</feature>
<protein>
    <recommendedName>
        <fullName evidence="5 10">Phosphoglycolate phosphatase</fullName>
        <shortName evidence="10">PGP</shortName>
        <shortName evidence="10">PGPase</shortName>
        <ecNumber evidence="5 10">3.1.3.18</ecNumber>
    </recommendedName>
</protein>
<evidence type="ECO:0000256" key="9">
    <source>
        <dbReference type="ARBA" id="ARBA00023277"/>
    </source>
</evidence>
<feature type="binding site" evidence="10">
    <location>
        <position position="10"/>
    </location>
    <ligand>
        <name>Mg(2+)</name>
        <dbReference type="ChEBI" id="CHEBI:18420"/>
    </ligand>
</feature>
<dbReference type="Pfam" id="PF13419">
    <property type="entry name" value="HAD_2"/>
    <property type="match status" value="1"/>
</dbReference>
<dbReference type="InterPro" id="IPR023198">
    <property type="entry name" value="PGP-like_dom2"/>
</dbReference>
<dbReference type="STRING" id="1122133.SAMN02745157_4262"/>
<dbReference type="NCBIfam" id="TIGR01549">
    <property type="entry name" value="HAD-SF-IA-v1"/>
    <property type="match status" value="1"/>
</dbReference>
<reference evidence="11 12" key="1">
    <citation type="submission" date="2016-11" db="EMBL/GenBank/DDBJ databases">
        <authorList>
            <person name="Jaros S."/>
            <person name="Januszkiewicz K."/>
            <person name="Wedrychowicz H."/>
        </authorList>
    </citation>
    <scope>NUCLEOTIDE SEQUENCE [LARGE SCALE GENOMIC DNA]</scope>
    <source>
        <strain evidence="11 12">DSM 19436</strain>
    </source>
</reference>
<dbReference type="HAMAP" id="MF_00495">
    <property type="entry name" value="GPH_hydrolase_bact"/>
    <property type="match status" value="1"/>
</dbReference>
<evidence type="ECO:0000256" key="8">
    <source>
        <dbReference type="ARBA" id="ARBA00022842"/>
    </source>
</evidence>
<dbReference type="InterPro" id="IPR006439">
    <property type="entry name" value="HAD-SF_hydro_IA"/>
</dbReference>
<dbReference type="GO" id="GO:0046295">
    <property type="term" value="P:glycolate biosynthetic process"/>
    <property type="evidence" value="ECO:0007669"/>
    <property type="project" value="UniProtKB-UniRule"/>
</dbReference>
<dbReference type="Gene3D" id="1.10.150.240">
    <property type="entry name" value="Putative phosphatase, domain 2"/>
    <property type="match status" value="1"/>
</dbReference>
<dbReference type="GO" id="GO:0006281">
    <property type="term" value="P:DNA repair"/>
    <property type="evidence" value="ECO:0007669"/>
    <property type="project" value="TreeGrafter"/>
</dbReference>
<comment type="function">
    <text evidence="10">Specifically catalyzes the dephosphorylation of 2-phosphoglycolate. Is involved in the dissimilation of the intracellular 2-phosphoglycolate formed during the DNA repair of 3'-phosphoglycolate ends, a major class of DNA lesions induced by oxidative stress.</text>
</comment>
<dbReference type="InterPro" id="IPR041492">
    <property type="entry name" value="HAD_2"/>
</dbReference>
<sequence>MRPTLVFDLDGTLIDTAHDLVATLNVILERENLTALPFENAVSMVGHGARVLIERGLAANAVTREAAIVDRMFDDYIAHYTDHIADLSRPYPGLIAALDHFAAEGWILAVCTNKLEHLSVDLLGRLDLASRFAAICGADTFLARKPDPIALTETIRRAGGVREAALMVGDSKTDIDTAKAAGIPVVAVDFGYTPIPVTELGPDAVISHYDELVGAVTRLRPDLAVAR</sequence>
<evidence type="ECO:0000256" key="10">
    <source>
        <dbReference type="HAMAP-Rule" id="MF_00495"/>
    </source>
</evidence>
<proteinExistence type="inferred from homology"/>